<dbReference type="InterPro" id="IPR010934">
    <property type="entry name" value="NADH_DH_su5_C"/>
</dbReference>
<evidence type="ECO:0000256" key="4">
    <source>
        <dbReference type="ARBA" id="ARBA00022448"/>
    </source>
</evidence>
<keyword evidence="13 16" id="KW-0496">Mitochondrion</keyword>
<feature type="transmembrane region" description="Helical" evidence="16">
    <location>
        <begin position="166"/>
        <end position="184"/>
    </location>
</feature>
<comment type="function">
    <text evidence="16">Core subunit of the mitochondrial membrane respiratory chain NADH dehydrogenase (Complex I) which catalyzes electron transfer from NADH through the respiratory chain, using ubiquinone as an electron acceptor. Essential for the catalytic activity and assembly of complex I.</text>
</comment>
<dbReference type="RefSeq" id="YP_009749601.1">
    <property type="nucleotide sequence ID" value="NC_046823.1"/>
</dbReference>
<keyword evidence="8" id="KW-1278">Translocase</keyword>
<dbReference type="GeneID" id="54110178"/>
<dbReference type="CTD" id="4540"/>
<evidence type="ECO:0000256" key="9">
    <source>
        <dbReference type="ARBA" id="ARBA00022982"/>
    </source>
</evidence>
<dbReference type="InterPro" id="IPR001750">
    <property type="entry name" value="ND/Mrp_TM"/>
</dbReference>
<keyword evidence="17" id="KW-0732">Signal</keyword>
<evidence type="ECO:0000256" key="7">
    <source>
        <dbReference type="ARBA" id="ARBA00022792"/>
    </source>
</evidence>
<keyword evidence="14 16" id="KW-0472">Membrane</keyword>
<dbReference type="Pfam" id="PF00662">
    <property type="entry name" value="Proton_antipo_N"/>
    <property type="match status" value="1"/>
</dbReference>
<dbReference type="InterPro" id="IPR003945">
    <property type="entry name" value="NU5C-like"/>
</dbReference>
<evidence type="ECO:0000256" key="14">
    <source>
        <dbReference type="ARBA" id="ARBA00023136"/>
    </source>
</evidence>
<proteinExistence type="inferred from homology"/>
<feature type="domain" description="NADH-Ubiquinone oxidoreductase (complex I) chain 5 N-terminal" evidence="19">
    <location>
        <begin position="64"/>
        <end position="111"/>
    </location>
</feature>
<organism evidence="21">
    <name type="scientific">Opisthotropis latouchii</name>
    <dbReference type="NCBI Taxonomy" id="763645"/>
    <lineage>
        <taxon>Eukaryota</taxon>
        <taxon>Metazoa</taxon>
        <taxon>Chordata</taxon>
        <taxon>Craniata</taxon>
        <taxon>Vertebrata</taxon>
        <taxon>Euteleostomi</taxon>
        <taxon>Lepidosauria</taxon>
        <taxon>Squamata</taxon>
        <taxon>Bifurcata</taxon>
        <taxon>Unidentata</taxon>
        <taxon>Episquamata</taxon>
        <taxon>Toxicofera</taxon>
        <taxon>Serpentes</taxon>
        <taxon>Colubroidea</taxon>
        <taxon>Colubridae</taxon>
        <taxon>Natricinae</taxon>
        <taxon>Opisthotropis</taxon>
    </lineage>
</organism>
<feature type="transmembrane region" description="Helical" evidence="16">
    <location>
        <begin position="111"/>
        <end position="129"/>
    </location>
</feature>
<keyword evidence="7" id="KW-0999">Mitochondrion inner membrane</keyword>
<dbReference type="Pfam" id="PF00361">
    <property type="entry name" value="Proton_antipo_M"/>
    <property type="match status" value="1"/>
</dbReference>
<comment type="catalytic activity">
    <reaction evidence="15 16">
        <text>a ubiquinone + NADH + 5 H(+)(in) = a ubiquinol + NAD(+) + 4 H(+)(out)</text>
        <dbReference type="Rhea" id="RHEA:29091"/>
        <dbReference type="Rhea" id="RHEA-COMP:9565"/>
        <dbReference type="Rhea" id="RHEA-COMP:9566"/>
        <dbReference type="ChEBI" id="CHEBI:15378"/>
        <dbReference type="ChEBI" id="CHEBI:16389"/>
        <dbReference type="ChEBI" id="CHEBI:17976"/>
        <dbReference type="ChEBI" id="CHEBI:57540"/>
        <dbReference type="ChEBI" id="CHEBI:57945"/>
        <dbReference type="EC" id="7.1.1.2"/>
    </reaction>
</comment>
<dbReference type="InterPro" id="IPR001516">
    <property type="entry name" value="Proton_antipo_N"/>
</dbReference>
<feature type="chain" id="PRO_5026196977" description="NADH-ubiquinone oxidoreductase chain 5" evidence="17">
    <location>
        <begin position="27"/>
        <end position="593"/>
    </location>
</feature>
<evidence type="ECO:0000256" key="3">
    <source>
        <dbReference type="ARBA" id="ARBA00021096"/>
    </source>
</evidence>
<feature type="transmembrane region" description="Helical" evidence="16">
    <location>
        <begin position="266"/>
        <end position="287"/>
    </location>
</feature>
<dbReference type="GO" id="GO:0003954">
    <property type="term" value="F:NADH dehydrogenase activity"/>
    <property type="evidence" value="ECO:0007669"/>
    <property type="project" value="TreeGrafter"/>
</dbReference>
<evidence type="ECO:0000259" key="18">
    <source>
        <dbReference type="Pfam" id="PF00361"/>
    </source>
</evidence>
<dbReference type="PRINTS" id="PR01434">
    <property type="entry name" value="NADHDHGNASE5"/>
</dbReference>
<feature type="signal peptide" evidence="17">
    <location>
        <begin position="1"/>
        <end position="26"/>
    </location>
</feature>
<evidence type="ECO:0000256" key="16">
    <source>
        <dbReference type="RuleBase" id="RU003404"/>
    </source>
</evidence>
<sequence length="593" mass="65589">MSLMTPTTTLTIFLSLVISIMQQSTSQNKIKNSLMLLFMVSLMPVNPLLKTNLKLTLSSPPLITTATENINISITLDMPSLLFMPIALFITWSIAEFSTWYMYTDPKMNKFLKYLLAFLIAMMTIITANNMYQLFIGWEGVGIMSFLLIGWWSGRSNANAAAPQAIIYNRIGDIGLIMTTAWLMASSSINIQELLSQYETTHTIPMLGLLAAATGKSAQFGLHPWLPSAMEGPTPVSALLHSSTMVVAGVFLLIRLHPILCNSKNMMTICLILGATTTMFAAAAATTHMDIKKIIALSTTSQLGLMMTMIGLNQPALAFMHMTTHSFFKALLFLCSGSFIHSLNNEQDVRKMGGLMKTSPMTASFLTIANFSLIGTPFLSGFYSKDTIIETMMNSHTNSWTLTITLIATILSASYSTKIILTTLTGHPHTNHSTNKEAKATVSPLSRLMMMSITAGTMTKISTLQTTTTITMPKIVKLMALIATLTGMILSKDLLHMTNYSKPRNSNTLNLFFNQLAFFNIPHRTLTMSMLKNSQKTSTELVDLWTLEIWGPKGLMHTLTPMVHLTTQQKNMIKTYMTTFTLTTIICIIMIMP</sequence>
<evidence type="ECO:0000256" key="13">
    <source>
        <dbReference type="ARBA" id="ARBA00023128"/>
    </source>
</evidence>
<accession>A0A6G7L2D1</accession>
<reference evidence="21" key="1">
    <citation type="journal article" date="2019" name="Mitochondrial DNA Part B Resour">
        <title>The complete mitochondrial genome of Opisthotropis latouchii (Squamata: Colubridae).</title>
        <authorList>
            <person name="Wang Y."/>
            <person name="Liu P."/>
            <person name="Li H."/>
            <person name="Shao C."/>
        </authorList>
    </citation>
    <scope>NUCLEOTIDE SEQUENCE</scope>
</reference>
<feature type="transmembrane region" description="Helical" evidence="16">
    <location>
        <begin position="575"/>
        <end position="592"/>
    </location>
</feature>
<dbReference type="PANTHER" id="PTHR42829">
    <property type="entry name" value="NADH-UBIQUINONE OXIDOREDUCTASE CHAIN 5"/>
    <property type="match status" value="1"/>
</dbReference>
<evidence type="ECO:0000256" key="2">
    <source>
        <dbReference type="ARBA" id="ARBA00012944"/>
    </source>
</evidence>
<keyword evidence="9" id="KW-0249">Electron transport</keyword>
<evidence type="ECO:0000256" key="10">
    <source>
        <dbReference type="ARBA" id="ARBA00022989"/>
    </source>
</evidence>
<dbReference type="GO" id="GO:0008137">
    <property type="term" value="F:NADH dehydrogenase (ubiquinone) activity"/>
    <property type="evidence" value="ECO:0007669"/>
    <property type="project" value="UniProtKB-EC"/>
</dbReference>
<feature type="transmembrane region" description="Helical" evidence="16">
    <location>
        <begin position="82"/>
        <end position="104"/>
    </location>
</feature>
<dbReference type="AlphaFoldDB" id="A0A6G7L2D1"/>
<gene>
    <name evidence="21" type="primary">ND5</name>
</gene>
<keyword evidence="4 16" id="KW-0813">Transport</keyword>
<feature type="domain" description="NADH:quinone oxidoreductase/Mrp antiporter transmembrane" evidence="18">
    <location>
        <begin position="128"/>
        <end position="411"/>
    </location>
</feature>
<geneLocation type="mitochondrion" evidence="21"/>
<evidence type="ECO:0000259" key="20">
    <source>
        <dbReference type="Pfam" id="PF06455"/>
    </source>
</evidence>
<dbReference type="Pfam" id="PF06455">
    <property type="entry name" value="NADH5_C"/>
    <property type="match status" value="1"/>
</dbReference>
<name>A0A6G7L2D1_9SAUR</name>
<dbReference type="GO" id="GO:0015990">
    <property type="term" value="P:electron transport coupled proton transport"/>
    <property type="evidence" value="ECO:0007669"/>
    <property type="project" value="TreeGrafter"/>
</dbReference>
<evidence type="ECO:0000256" key="15">
    <source>
        <dbReference type="ARBA" id="ARBA00049551"/>
    </source>
</evidence>
<evidence type="ECO:0000259" key="19">
    <source>
        <dbReference type="Pfam" id="PF00662"/>
    </source>
</evidence>
<evidence type="ECO:0000256" key="8">
    <source>
        <dbReference type="ARBA" id="ARBA00022967"/>
    </source>
</evidence>
<comment type="subcellular location">
    <subcellularLocation>
        <location evidence="1">Mitochondrion inner membrane</location>
        <topology evidence="1">Multi-pass membrane protein</topology>
    </subcellularLocation>
</comment>
<feature type="transmembrane region" description="Helical" evidence="16">
    <location>
        <begin position="361"/>
        <end position="380"/>
    </location>
</feature>
<feature type="transmembrane region" description="Helical" evidence="16">
    <location>
        <begin position="400"/>
        <end position="424"/>
    </location>
</feature>
<feature type="domain" description="NADH dehydrogenase subunit 5 C-terminal" evidence="20">
    <location>
        <begin position="415"/>
        <end position="591"/>
    </location>
</feature>
<dbReference type="GO" id="GO:0005743">
    <property type="term" value="C:mitochondrial inner membrane"/>
    <property type="evidence" value="ECO:0007669"/>
    <property type="project" value="UniProtKB-SubCell"/>
</dbReference>
<evidence type="ECO:0000256" key="17">
    <source>
        <dbReference type="SAM" id="SignalP"/>
    </source>
</evidence>
<comment type="similarity">
    <text evidence="16">Belongs to the complex I subunit 5 family.</text>
</comment>
<feature type="transmembrane region" description="Helical" evidence="16">
    <location>
        <begin position="135"/>
        <end position="154"/>
    </location>
</feature>
<keyword evidence="10 16" id="KW-1133">Transmembrane helix</keyword>
<keyword evidence="5" id="KW-0679">Respiratory chain</keyword>
<evidence type="ECO:0000313" key="21">
    <source>
        <dbReference type="EMBL" id="QII91735.1"/>
    </source>
</evidence>
<keyword evidence="11 16" id="KW-0520">NAD</keyword>
<keyword evidence="12 16" id="KW-0830">Ubiquinone</keyword>
<protein>
    <recommendedName>
        <fullName evidence="3 16">NADH-ubiquinone oxidoreductase chain 5</fullName>
        <ecNumber evidence="2 16">7.1.1.2</ecNumber>
    </recommendedName>
</protein>
<evidence type="ECO:0000256" key="6">
    <source>
        <dbReference type="ARBA" id="ARBA00022692"/>
    </source>
</evidence>
<evidence type="ECO:0000256" key="1">
    <source>
        <dbReference type="ARBA" id="ARBA00004448"/>
    </source>
</evidence>
<dbReference type="PANTHER" id="PTHR42829:SF2">
    <property type="entry name" value="NADH-UBIQUINONE OXIDOREDUCTASE CHAIN 5"/>
    <property type="match status" value="1"/>
</dbReference>
<evidence type="ECO:0000256" key="11">
    <source>
        <dbReference type="ARBA" id="ARBA00023027"/>
    </source>
</evidence>
<feature type="transmembrane region" description="Helical" evidence="16">
    <location>
        <begin position="238"/>
        <end position="260"/>
    </location>
</feature>
<feature type="transmembrane region" description="Helical" evidence="16">
    <location>
        <begin position="318"/>
        <end position="340"/>
    </location>
</feature>
<evidence type="ECO:0000256" key="12">
    <source>
        <dbReference type="ARBA" id="ARBA00023075"/>
    </source>
</evidence>
<dbReference type="GO" id="GO:0042773">
    <property type="term" value="P:ATP synthesis coupled electron transport"/>
    <property type="evidence" value="ECO:0007669"/>
    <property type="project" value="InterPro"/>
</dbReference>
<dbReference type="EMBL" id="MK570292">
    <property type="protein sequence ID" value="QII91735.1"/>
    <property type="molecule type" value="Genomic_DNA"/>
</dbReference>
<keyword evidence="6 16" id="KW-0812">Transmembrane</keyword>
<evidence type="ECO:0000256" key="5">
    <source>
        <dbReference type="ARBA" id="ARBA00022660"/>
    </source>
</evidence>
<dbReference type="EC" id="7.1.1.2" evidence="2 16"/>